<protein>
    <submittedName>
        <fullName evidence="10">Hlyb family abc transporter</fullName>
    </submittedName>
</protein>
<sequence>MYSEGSKNGDGVMARKKPQYSLVNNLRWYFRQVQRYFPGLKWDILGTVVVTALTGVIGVIAPAWLVGLLASRAHFSYFVEVALGMAVALAAAGAASTFLKFYADAWGSNLRAKLAVALHQLTYQMPYQQLQTPHVQEQFHQSFSNALSWTLAGAEAIFRSIKALLADGVTLLIFTITLSAFTPWLFVLVLVAAVIGYWGLQSYRQWYETNKANWATQRRQTSYLSRTAYALENGKDMRLYHVGDWYQSHYEALLQVRMHWQRADSTRTAVAELIGDVAGFVRDGAAYTMLVLAAAAQTLSIAQFTLLFGVTNQFVTLTNSLLMDWHQLQKASLDLQELRAFTDHQTPAPTQPLAAADASQLAKRPVTIQFEHVSYLYPEAEKPTLRDVSFTLAGGERLALVGVNGAGKSTLSKLMMGLLDPTSGTIRINGVDAAQLPPQTRYALFAPVFQESTLIAADVAQNVAMTAEPDAQRVQAALKQADLTQTVAGLKQGVHTQLTRNLHDDGADLSGGQAQKLMLARALYKDAPVLILDEPTAALDAIAESAVYQMYATLTAGKTSLFISHRLASTRFCDQIIFLADGRIVEQGTHEELLSAHGLYAEMYAIQSKYYQKEVKQDGSGQVVLD</sequence>
<gene>
    <name evidence="10" type="ORF">FC75_GL001368</name>
</gene>
<evidence type="ECO:0000313" key="10">
    <source>
        <dbReference type="EMBL" id="KRN23790.1"/>
    </source>
</evidence>
<evidence type="ECO:0000256" key="6">
    <source>
        <dbReference type="ARBA" id="ARBA00023136"/>
    </source>
</evidence>
<dbReference type="Gene3D" id="3.40.50.300">
    <property type="entry name" value="P-loop containing nucleotide triphosphate hydrolases"/>
    <property type="match status" value="1"/>
</dbReference>
<evidence type="ECO:0000256" key="2">
    <source>
        <dbReference type="ARBA" id="ARBA00022692"/>
    </source>
</evidence>
<dbReference type="GO" id="GO:0016887">
    <property type="term" value="F:ATP hydrolysis activity"/>
    <property type="evidence" value="ECO:0007669"/>
    <property type="project" value="InterPro"/>
</dbReference>
<dbReference type="InterPro" id="IPR003439">
    <property type="entry name" value="ABC_transporter-like_ATP-bd"/>
</dbReference>
<dbReference type="InterPro" id="IPR017871">
    <property type="entry name" value="ABC_transporter-like_CS"/>
</dbReference>
<reference evidence="10 11" key="1">
    <citation type="journal article" date="2015" name="Genome Announc.">
        <title>Expanding the biotechnology potential of lactobacilli through comparative genomics of 213 strains and associated genera.</title>
        <authorList>
            <person name="Sun Z."/>
            <person name="Harris H.M."/>
            <person name="McCann A."/>
            <person name="Guo C."/>
            <person name="Argimon S."/>
            <person name="Zhang W."/>
            <person name="Yang X."/>
            <person name="Jeffery I.B."/>
            <person name="Cooney J.C."/>
            <person name="Kagawa T.F."/>
            <person name="Liu W."/>
            <person name="Song Y."/>
            <person name="Salvetti E."/>
            <person name="Wrobel A."/>
            <person name="Rasinkangas P."/>
            <person name="Parkhill J."/>
            <person name="Rea M.C."/>
            <person name="O'Sullivan O."/>
            <person name="Ritari J."/>
            <person name="Douillard F.P."/>
            <person name="Paul Ross R."/>
            <person name="Yang R."/>
            <person name="Briner A.E."/>
            <person name="Felis G.E."/>
            <person name="de Vos W.M."/>
            <person name="Barrangou R."/>
            <person name="Klaenhammer T.R."/>
            <person name="Caufield P.W."/>
            <person name="Cui Y."/>
            <person name="Zhang H."/>
            <person name="O'Toole P.W."/>
        </authorList>
    </citation>
    <scope>NUCLEOTIDE SEQUENCE [LARGE SCALE GENOMIC DNA]</scope>
    <source>
        <strain evidence="10 11">DSM 22697</strain>
    </source>
</reference>
<dbReference type="InterPro" id="IPR039421">
    <property type="entry name" value="Type_1_exporter"/>
</dbReference>
<dbReference type="AlphaFoldDB" id="A0A0R2F6D1"/>
<dbReference type="InterPro" id="IPR003593">
    <property type="entry name" value="AAA+_ATPase"/>
</dbReference>
<keyword evidence="5 7" id="KW-1133">Transmembrane helix</keyword>
<evidence type="ECO:0000313" key="11">
    <source>
        <dbReference type="Proteomes" id="UP000050865"/>
    </source>
</evidence>
<name>A0A0R2F6D1_9LACO</name>
<comment type="subcellular location">
    <subcellularLocation>
        <location evidence="1">Cell membrane</location>
        <topology evidence="1">Multi-pass membrane protein</topology>
    </subcellularLocation>
</comment>
<dbReference type="InterPro" id="IPR036640">
    <property type="entry name" value="ABC1_TM_sf"/>
</dbReference>
<evidence type="ECO:0000259" key="9">
    <source>
        <dbReference type="PROSITE" id="PS50929"/>
    </source>
</evidence>
<dbReference type="PROSITE" id="PS50893">
    <property type="entry name" value="ABC_TRANSPORTER_2"/>
    <property type="match status" value="1"/>
</dbReference>
<feature type="domain" description="ABC transmembrane type-1" evidence="9">
    <location>
        <begin position="44"/>
        <end position="330"/>
    </location>
</feature>
<keyword evidence="11" id="KW-1185">Reference proteome</keyword>
<dbReference type="InterPro" id="IPR011527">
    <property type="entry name" value="ABC1_TM_dom"/>
</dbReference>
<dbReference type="GO" id="GO:0005524">
    <property type="term" value="F:ATP binding"/>
    <property type="evidence" value="ECO:0007669"/>
    <property type="project" value="UniProtKB-KW"/>
</dbReference>
<dbReference type="PATRIC" id="fig|1423730.4.peg.1440"/>
<dbReference type="GO" id="GO:0140359">
    <property type="term" value="F:ABC-type transporter activity"/>
    <property type="evidence" value="ECO:0007669"/>
    <property type="project" value="InterPro"/>
</dbReference>
<dbReference type="Gene3D" id="1.20.1560.10">
    <property type="entry name" value="ABC transporter type 1, transmembrane domain"/>
    <property type="match status" value="1"/>
</dbReference>
<feature type="transmembrane region" description="Helical" evidence="7">
    <location>
        <begin position="44"/>
        <end position="65"/>
    </location>
</feature>
<dbReference type="SUPFAM" id="SSF52540">
    <property type="entry name" value="P-loop containing nucleoside triphosphate hydrolases"/>
    <property type="match status" value="1"/>
</dbReference>
<keyword evidence="2 7" id="KW-0812">Transmembrane</keyword>
<dbReference type="PROSITE" id="PS50929">
    <property type="entry name" value="ABC_TM1F"/>
    <property type="match status" value="1"/>
</dbReference>
<dbReference type="GO" id="GO:0005886">
    <property type="term" value="C:plasma membrane"/>
    <property type="evidence" value="ECO:0007669"/>
    <property type="project" value="UniProtKB-SubCell"/>
</dbReference>
<keyword evidence="6 7" id="KW-0472">Membrane</keyword>
<evidence type="ECO:0000256" key="7">
    <source>
        <dbReference type="SAM" id="Phobius"/>
    </source>
</evidence>
<dbReference type="SUPFAM" id="SSF90123">
    <property type="entry name" value="ABC transporter transmembrane region"/>
    <property type="match status" value="1"/>
</dbReference>
<evidence type="ECO:0000256" key="5">
    <source>
        <dbReference type="ARBA" id="ARBA00022989"/>
    </source>
</evidence>
<evidence type="ECO:0000259" key="8">
    <source>
        <dbReference type="PROSITE" id="PS50893"/>
    </source>
</evidence>
<feature type="transmembrane region" description="Helical" evidence="7">
    <location>
        <begin position="77"/>
        <end position="103"/>
    </location>
</feature>
<evidence type="ECO:0000256" key="1">
    <source>
        <dbReference type="ARBA" id="ARBA00004651"/>
    </source>
</evidence>
<organism evidence="10 11">
    <name type="scientific">Lacticaseibacillus camelliae DSM 22697 = JCM 13995</name>
    <dbReference type="NCBI Taxonomy" id="1423730"/>
    <lineage>
        <taxon>Bacteria</taxon>
        <taxon>Bacillati</taxon>
        <taxon>Bacillota</taxon>
        <taxon>Bacilli</taxon>
        <taxon>Lactobacillales</taxon>
        <taxon>Lactobacillaceae</taxon>
        <taxon>Lacticaseibacillus</taxon>
    </lineage>
</organism>
<dbReference type="EMBL" id="AYZJ01000026">
    <property type="protein sequence ID" value="KRN23790.1"/>
    <property type="molecule type" value="Genomic_DNA"/>
</dbReference>
<dbReference type="PROSITE" id="PS00211">
    <property type="entry name" value="ABC_TRANSPORTER_1"/>
    <property type="match status" value="1"/>
</dbReference>
<keyword evidence="4" id="KW-0067">ATP-binding</keyword>
<dbReference type="Proteomes" id="UP000050865">
    <property type="component" value="Unassembled WGS sequence"/>
</dbReference>
<dbReference type="PANTHER" id="PTHR24221:SF503">
    <property type="entry name" value="MITOCHONDRIAL POTASSIUM CHANNEL ATP-BINDING SUBUNIT"/>
    <property type="match status" value="1"/>
</dbReference>
<feature type="domain" description="ABC transporter" evidence="8">
    <location>
        <begin position="368"/>
        <end position="606"/>
    </location>
</feature>
<dbReference type="PANTHER" id="PTHR24221">
    <property type="entry name" value="ATP-BINDING CASSETTE SUB-FAMILY B"/>
    <property type="match status" value="1"/>
</dbReference>
<comment type="caution">
    <text evidence="10">The sequence shown here is derived from an EMBL/GenBank/DDBJ whole genome shotgun (WGS) entry which is preliminary data.</text>
</comment>
<accession>A0A0R2F6D1</accession>
<dbReference type="Pfam" id="PF00005">
    <property type="entry name" value="ABC_tran"/>
    <property type="match status" value="1"/>
</dbReference>
<keyword evidence="3" id="KW-0547">Nucleotide-binding</keyword>
<evidence type="ECO:0000256" key="4">
    <source>
        <dbReference type="ARBA" id="ARBA00022840"/>
    </source>
</evidence>
<dbReference type="STRING" id="1423730.FC75_GL001368"/>
<dbReference type="InterPro" id="IPR027417">
    <property type="entry name" value="P-loop_NTPase"/>
</dbReference>
<dbReference type="SMART" id="SM00382">
    <property type="entry name" value="AAA"/>
    <property type="match status" value="1"/>
</dbReference>
<feature type="transmembrane region" description="Helical" evidence="7">
    <location>
        <begin position="169"/>
        <end position="200"/>
    </location>
</feature>
<evidence type="ECO:0000256" key="3">
    <source>
        <dbReference type="ARBA" id="ARBA00022741"/>
    </source>
</evidence>
<proteinExistence type="predicted"/>